<feature type="domain" description="UCP01524 winged helix-turn-helix" evidence="2">
    <location>
        <begin position="366"/>
        <end position="436"/>
    </location>
</feature>
<feature type="domain" description="DUF4910" evidence="3">
    <location>
        <begin position="22"/>
        <end position="359"/>
    </location>
</feature>
<dbReference type="Pfam" id="PF16254">
    <property type="entry name" value="DUF4910"/>
    <property type="match status" value="1"/>
</dbReference>
<evidence type="ECO:0000313" key="5">
    <source>
        <dbReference type="Proteomes" id="UP000005307"/>
    </source>
</evidence>
<accession>M9R7P0</accession>
<name>M9R7P0_9RHOB</name>
<dbReference type="AlphaFoldDB" id="M9R7P0"/>
<dbReference type="PIRSF" id="PIRSF015244">
    <property type="entry name" value="UCP015244"/>
    <property type="match status" value="1"/>
</dbReference>
<organism evidence="4 5">
    <name type="scientific">Octadecabacter antarcticus 307</name>
    <dbReference type="NCBI Taxonomy" id="391626"/>
    <lineage>
        <taxon>Bacteria</taxon>
        <taxon>Pseudomonadati</taxon>
        <taxon>Pseudomonadota</taxon>
        <taxon>Alphaproteobacteria</taxon>
        <taxon>Rhodobacterales</taxon>
        <taxon>Roseobacteraceae</taxon>
        <taxon>Octadecabacter</taxon>
    </lineage>
</organism>
<evidence type="ECO:0000259" key="2">
    <source>
        <dbReference type="Pfam" id="PF16221"/>
    </source>
</evidence>
<keyword evidence="5" id="KW-1185">Reference proteome</keyword>
<gene>
    <name evidence="4" type="ORF">OAN307_c31500</name>
</gene>
<dbReference type="Gene3D" id="3.50.30.90">
    <property type="match status" value="1"/>
</dbReference>
<dbReference type="STRING" id="391626.OAN307_c31500"/>
<proteinExistence type="predicted"/>
<dbReference type="eggNOG" id="COG4310">
    <property type="taxonomic scope" value="Bacteria"/>
</dbReference>
<sequence>MVARDASVLRNMKMSDSNMLGWAKDLFPIARSLTGNGVRQTFDYLKGINPEVITQSFETGTHVFDWTIPREWNIEDAYIEHVATGVRYAEFKRNNLHILGYSLPIDRHMDKAELLPHIYTQEDQPDLIPYVTSYYKDRWGFCMAHDDKQTLPDGEYRAVVKSALTDGELIVGDAKVQGQRDDEIMFSSYICHPSMANNELSGPVLSMALLKYVKDHYPKPRCSYRFILVPETIGSIAYMSRHLPEMQDRVVCGFNLSCVGDERAYSHVESRYANTLADKALCAALIGLDNVRTYSFLQRGSDERQYGAPGIDMPLCGFCRSKYGEYPEYHTDADNFNVVTQAGLDGAFEVMRSVIDAFEIGLYPKVRIKGEPQLGKRGLYPTISQKGSYSSIRTRMDFLAYADGSNTLFDIATLIGAPLSMVLDEARIMLEHDLISCDSNKNAL</sequence>
<dbReference type="Pfam" id="PF09940">
    <property type="entry name" value="DUF2172"/>
    <property type="match status" value="1"/>
</dbReference>
<dbReference type="InterPro" id="IPR012353">
    <property type="entry name" value="UCP015244"/>
</dbReference>
<dbReference type="InterPro" id="IPR036388">
    <property type="entry name" value="WH-like_DNA-bd_sf"/>
</dbReference>
<dbReference type="HOGENOM" id="CLU_052015_0_0_5"/>
<evidence type="ECO:0000313" key="4">
    <source>
        <dbReference type="EMBL" id="AGI68684.1"/>
    </source>
</evidence>
<dbReference type="Proteomes" id="UP000005307">
    <property type="component" value="Chromosome"/>
</dbReference>
<dbReference type="Gene3D" id="1.10.10.10">
    <property type="entry name" value="Winged helix-like DNA-binding domain superfamily/Winged helix DNA-binding domain"/>
    <property type="match status" value="1"/>
</dbReference>
<dbReference type="KEGG" id="oat:OAN307_c31500"/>
<dbReference type="Pfam" id="PF16221">
    <property type="entry name" value="HTH_47"/>
    <property type="match status" value="1"/>
</dbReference>
<evidence type="ECO:0000259" key="1">
    <source>
        <dbReference type="Pfam" id="PF09940"/>
    </source>
</evidence>
<evidence type="ECO:0000259" key="3">
    <source>
        <dbReference type="Pfam" id="PF16254"/>
    </source>
</evidence>
<dbReference type="InterPro" id="IPR032622">
    <property type="entry name" value="UCP01524_HTH"/>
</dbReference>
<dbReference type="InterPro" id="IPR032610">
    <property type="entry name" value="DUF2172"/>
</dbReference>
<reference evidence="4 5" key="1">
    <citation type="journal article" date="2013" name="PLoS ONE">
        <title>Poles Apart: Arctic and Antarctic Octadecabacter strains Share High Genome Plasticity and a New Type of Xanthorhodopsin.</title>
        <authorList>
            <person name="Vollmers J."/>
            <person name="Voget S."/>
            <person name="Dietrich S."/>
            <person name="Gollnow K."/>
            <person name="Smits M."/>
            <person name="Meyer K."/>
            <person name="Brinkhoff T."/>
            <person name="Simon M."/>
            <person name="Daniel R."/>
        </authorList>
    </citation>
    <scope>NUCLEOTIDE SEQUENCE [LARGE SCALE GENOMIC DNA]</scope>
    <source>
        <strain evidence="4 5">307</strain>
    </source>
</reference>
<dbReference type="EMBL" id="CP003740">
    <property type="protein sequence ID" value="AGI68684.1"/>
    <property type="molecule type" value="Genomic_DNA"/>
</dbReference>
<protein>
    <submittedName>
        <fullName evidence="4">UCP01524/DUF2172 family protein</fullName>
    </submittedName>
</protein>
<dbReference type="SUPFAM" id="SSF53187">
    <property type="entry name" value="Zn-dependent exopeptidases"/>
    <property type="match status" value="1"/>
</dbReference>
<dbReference type="Gene3D" id="3.40.630.10">
    <property type="entry name" value="Zn peptidases"/>
    <property type="match status" value="1"/>
</dbReference>
<feature type="domain" description="DUF2172" evidence="1">
    <location>
        <begin position="71"/>
        <end position="162"/>
    </location>
</feature>
<dbReference type="InterPro" id="IPR032589">
    <property type="entry name" value="DUF4910"/>
</dbReference>